<dbReference type="PANTHER" id="PTHR43800">
    <property type="entry name" value="PEPTIDYL-LYSINE N-ACETYLTRANSFERASE YJAB"/>
    <property type="match status" value="1"/>
</dbReference>
<dbReference type="Proteomes" id="UP000516428">
    <property type="component" value="Chromosome"/>
</dbReference>
<protein>
    <submittedName>
        <fullName evidence="4">GNAT family N-acetyltransferase</fullName>
    </submittedName>
</protein>
<accession>A0A7H1B5D4</accession>
<dbReference type="EMBL" id="CP061281">
    <property type="protein sequence ID" value="QNS03939.1"/>
    <property type="molecule type" value="Genomic_DNA"/>
</dbReference>
<dbReference type="InterPro" id="IPR016181">
    <property type="entry name" value="Acyl_CoA_acyltransferase"/>
</dbReference>
<keyword evidence="5" id="KW-1185">Reference proteome</keyword>
<gene>
    <name evidence="4" type="ORF">IAG42_10075</name>
</gene>
<keyword evidence="1 4" id="KW-0808">Transferase</keyword>
<dbReference type="PROSITE" id="PS51186">
    <property type="entry name" value="GNAT"/>
    <property type="match status" value="1"/>
</dbReference>
<dbReference type="GO" id="GO:0016747">
    <property type="term" value="F:acyltransferase activity, transferring groups other than amino-acyl groups"/>
    <property type="evidence" value="ECO:0007669"/>
    <property type="project" value="InterPro"/>
</dbReference>
<reference evidence="4 5" key="1">
    <citation type="submission" date="2020-09" db="EMBL/GenBank/DDBJ databases">
        <title>A novel species.</title>
        <authorList>
            <person name="Gao J."/>
        </authorList>
    </citation>
    <scope>NUCLEOTIDE SEQUENCE [LARGE SCALE GENOMIC DNA]</scope>
    <source>
        <strain evidence="4 5">CRXT-Y-14</strain>
    </source>
</reference>
<name>A0A7H1B5D4_9ACTN</name>
<evidence type="ECO:0000313" key="5">
    <source>
        <dbReference type="Proteomes" id="UP000516428"/>
    </source>
</evidence>
<keyword evidence="2" id="KW-0012">Acyltransferase</keyword>
<evidence type="ECO:0000256" key="2">
    <source>
        <dbReference type="ARBA" id="ARBA00023315"/>
    </source>
</evidence>
<dbReference type="SUPFAM" id="SSF55729">
    <property type="entry name" value="Acyl-CoA N-acyltransferases (Nat)"/>
    <property type="match status" value="1"/>
</dbReference>
<feature type="domain" description="N-acetyltransferase" evidence="3">
    <location>
        <begin position="13"/>
        <end position="161"/>
    </location>
</feature>
<dbReference type="KEGG" id="sxn:IAG42_10075"/>
<dbReference type="PANTHER" id="PTHR43800:SF1">
    <property type="entry name" value="PEPTIDYL-LYSINE N-ACETYLTRANSFERASE YJAB"/>
    <property type="match status" value="1"/>
</dbReference>
<proteinExistence type="predicted"/>
<evidence type="ECO:0000256" key="1">
    <source>
        <dbReference type="ARBA" id="ARBA00022679"/>
    </source>
</evidence>
<sequence length="161" mass="18279">MSTWRTRLHPETTTLRRAEPADALPAAEVWLRSFAAALPTVRRAHDDDGVRGWFTHVVVPHHETWVAVEEDGAVTGLLVLDGGELDQLYVDPDRQGRGLGGRLLALAKELRPDGLDLWTFQVNARARAFYERHGFVATEWTDGARNEEREPDVRYTWRPTV</sequence>
<dbReference type="AlphaFoldDB" id="A0A7H1B5D4"/>
<evidence type="ECO:0000313" key="4">
    <source>
        <dbReference type="EMBL" id="QNS03939.1"/>
    </source>
</evidence>
<dbReference type="InterPro" id="IPR000182">
    <property type="entry name" value="GNAT_dom"/>
</dbReference>
<evidence type="ECO:0000259" key="3">
    <source>
        <dbReference type="PROSITE" id="PS51186"/>
    </source>
</evidence>
<dbReference type="Gene3D" id="3.40.630.30">
    <property type="match status" value="1"/>
</dbReference>
<dbReference type="CDD" id="cd04301">
    <property type="entry name" value="NAT_SF"/>
    <property type="match status" value="1"/>
</dbReference>
<organism evidence="4 5">
    <name type="scientific">Streptomyces xanthii</name>
    <dbReference type="NCBI Taxonomy" id="2768069"/>
    <lineage>
        <taxon>Bacteria</taxon>
        <taxon>Bacillati</taxon>
        <taxon>Actinomycetota</taxon>
        <taxon>Actinomycetes</taxon>
        <taxon>Kitasatosporales</taxon>
        <taxon>Streptomycetaceae</taxon>
        <taxon>Streptomyces</taxon>
    </lineage>
</organism>
<dbReference type="Pfam" id="PF13508">
    <property type="entry name" value="Acetyltransf_7"/>
    <property type="match status" value="1"/>
</dbReference>